<evidence type="ECO:0008006" key="4">
    <source>
        <dbReference type="Google" id="ProtNLM"/>
    </source>
</evidence>
<accession>A0A4Q7PJV0</accession>
<evidence type="ECO:0000256" key="1">
    <source>
        <dbReference type="SAM" id="SignalP"/>
    </source>
</evidence>
<dbReference type="PROSITE" id="PS51257">
    <property type="entry name" value="PROKAR_LIPOPROTEIN"/>
    <property type="match status" value="1"/>
</dbReference>
<keyword evidence="1" id="KW-0732">Signal</keyword>
<feature type="chain" id="PRO_5020381681" description="Lipoprotein" evidence="1">
    <location>
        <begin position="22"/>
        <end position="140"/>
    </location>
</feature>
<dbReference type="RefSeq" id="WP_130285046.1">
    <property type="nucleotide sequence ID" value="NZ_SGXE01000001.1"/>
</dbReference>
<dbReference type="OrthoDB" id="893802at2"/>
<dbReference type="Proteomes" id="UP000292262">
    <property type="component" value="Unassembled WGS sequence"/>
</dbReference>
<reference evidence="2 3" key="1">
    <citation type="submission" date="2019-02" db="EMBL/GenBank/DDBJ databases">
        <title>Genomic Encyclopedia of Type Strains, Phase IV (KMG-IV): sequencing the most valuable type-strain genomes for metagenomic binning, comparative biology and taxonomic classification.</title>
        <authorList>
            <person name="Goeker M."/>
        </authorList>
    </citation>
    <scope>NUCLEOTIDE SEQUENCE [LARGE SCALE GENOMIC DNA]</scope>
    <source>
        <strain evidence="2 3">DSM 17196</strain>
    </source>
</reference>
<protein>
    <recommendedName>
        <fullName evidence="4">Lipoprotein</fullName>
    </recommendedName>
</protein>
<dbReference type="EMBL" id="SGXE01000001">
    <property type="protein sequence ID" value="RZS99192.1"/>
    <property type="molecule type" value="Genomic_DNA"/>
</dbReference>
<sequence length="140" mass="16177">MKRTTFLLLLFVMLGVSSCFDDDADGTRFYYELIPIEAVDIPNQFVSGETYTITTSYYRPSTCHSFSGYDYNRIGNERTVSVVNVVVDRMNCEDIEPTRFTEASFDFFVGDESAYVFRFWNGRNDEGENEFITIEVPVIQ</sequence>
<comment type="caution">
    <text evidence="2">The sequence shown here is derived from an EMBL/GenBank/DDBJ whole genome shotgun (WGS) entry which is preliminary data.</text>
</comment>
<feature type="signal peptide" evidence="1">
    <location>
        <begin position="1"/>
        <end position="21"/>
    </location>
</feature>
<proteinExistence type="predicted"/>
<keyword evidence="3" id="KW-1185">Reference proteome</keyword>
<dbReference type="AlphaFoldDB" id="A0A4Q7PJV0"/>
<gene>
    <name evidence="2" type="ORF">EV197_0401</name>
</gene>
<evidence type="ECO:0000313" key="3">
    <source>
        <dbReference type="Proteomes" id="UP000292262"/>
    </source>
</evidence>
<organism evidence="2 3">
    <name type="scientific">Aquimarina brevivitae</name>
    <dbReference type="NCBI Taxonomy" id="323412"/>
    <lineage>
        <taxon>Bacteria</taxon>
        <taxon>Pseudomonadati</taxon>
        <taxon>Bacteroidota</taxon>
        <taxon>Flavobacteriia</taxon>
        <taxon>Flavobacteriales</taxon>
        <taxon>Flavobacteriaceae</taxon>
        <taxon>Aquimarina</taxon>
    </lineage>
</organism>
<evidence type="ECO:0000313" key="2">
    <source>
        <dbReference type="EMBL" id="RZS99192.1"/>
    </source>
</evidence>
<name>A0A4Q7PJV0_9FLAO</name>